<feature type="transmembrane region" description="Helical" evidence="1">
    <location>
        <begin position="991"/>
        <end position="1010"/>
    </location>
</feature>
<keyword evidence="1" id="KW-1133">Transmembrane helix</keyword>
<dbReference type="Pfam" id="PF00873">
    <property type="entry name" value="ACR_tran"/>
    <property type="match status" value="1"/>
</dbReference>
<feature type="transmembrane region" description="Helical" evidence="1">
    <location>
        <begin position="428"/>
        <end position="449"/>
    </location>
</feature>
<feature type="transmembrane region" description="Helical" evidence="1">
    <location>
        <begin position="551"/>
        <end position="574"/>
    </location>
</feature>
<protein>
    <submittedName>
        <fullName evidence="2">Efflux RND transporter permease subunit</fullName>
    </submittedName>
</protein>
<dbReference type="PANTHER" id="PTHR32063:SF8">
    <property type="entry name" value="CATION EFFLUX PROTEIN"/>
    <property type="match status" value="1"/>
</dbReference>
<dbReference type="GO" id="GO:0005886">
    <property type="term" value="C:plasma membrane"/>
    <property type="evidence" value="ECO:0007669"/>
    <property type="project" value="TreeGrafter"/>
</dbReference>
<dbReference type="OrthoDB" id="9757876at2"/>
<dbReference type="Gene3D" id="1.20.1640.10">
    <property type="entry name" value="Multidrug efflux transporter AcrB transmembrane domain"/>
    <property type="match status" value="2"/>
</dbReference>
<dbReference type="GO" id="GO:0042910">
    <property type="term" value="F:xenobiotic transmembrane transporter activity"/>
    <property type="evidence" value="ECO:0007669"/>
    <property type="project" value="TreeGrafter"/>
</dbReference>
<dbReference type="InterPro" id="IPR027463">
    <property type="entry name" value="AcrB_DN_DC_subdom"/>
</dbReference>
<name>A0A5B9E8Y7_9BACT</name>
<sequence length="1061" mass="115330">MSGFAIKYPFFVLMACLMVVVVGAAAIFGMPVDLFPAVKIPVVVVATFYSGMPPQQIESDITNSYERFFTLGSNIDHIESRSMSGVSLIKIYFQPGTDANAAVSNISNLAMANLRRLPPGTLPPVVLSFDASNLPVCLITLKGEGLNETQLKDTAQFTVRNQVANVPGASVPQPYGGRYRQIQIYVDPQKLQAAQMSVMDVVQAVNESNLILPAGDVRIGPKDYNIYANSQVPNPDDVNAIPLRTAGNASLLVGDIGHAVDAGQLQTNIVRVDGQKSVYVPVLKQGGNSNTITIVNGVRDAVKHLIDIPPQLKTAVVFDQSVFVKTAVKNVISEGLIGLALTGIMILLFLGDFRATIAVMLSIPISCLATFLILNFTGSSINTMVLGGIALALSRLIDNSVVVLENIFRHFEMGQAAVAASEDGGREVQLAVLAATCSTAIVFFPVVLLTGVSKYLFSALALAVVIALFCSYFVAMTVVPLFCSRFIKHTSHDQPHEQALPDDPAPEHMPEGPRKKDLFSHIVHRFNRMFGWLQAHYDAAIKRCLETPGKVVAVFSLFVLISLGLFPFLGRAYFPRTDPGQFVITMKAPTGTRLELTDQFVARVEEDIRQVVKEDDLNMIVSNIGVTPDLSAIYTSNSGMHTAFVQVSLKEEHKRSSYDYMQRVREKLATDLPEVQTYFQAGGLVDSVVNQGLPAPFDIQVSTKDLTGGYELAQNTARKLRAIHGVNDVLIPQDVDYPGLSLDVDRQRAALLGLTPHTVVNNVITALTSNGQVAPSFWIDPKSGNNYMLTVQYPEKQIQTLEDLKQIPLRSADGKSTTPLQTVADIHNINTPTEVDHYQLRPVFDIYVMPTKENLVDVGKQIDAVVNNLKLPKGTRITIRGSVVSMKQSFTSFGIGLILSVILVFLILMAQFASFVDPFIILLAIPPGISGVILFLLVTHTTLNIMSLMGVLMMTGIVVSDSILIVEFVGQLRKDGYALEDAIVTACKVRLRPILMTTMATVLGLIPMALALEAGSEQYAPLARAILGGLTVSGVVTVFLVPCAYLLIHRRIEKRRTAEVA</sequence>
<dbReference type="SUPFAM" id="SSF82693">
    <property type="entry name" value="Multidrug efflux transporter AcrB pore domain, PN1, PN2, PC1 and PC2 subdomains"/>
    <property type="match status" value="3"/>
</dbReference>
<dbReference type="Proteomes" id="UP000321820">
    <property type="component" value="Chromosome"/>
</dbReference>
<dbReference type="RefSeq" id="WP_147647902.1">
    <property type="nucleotide sequence ID" value="NZ_CP042806.1"/>
</dbReference>
<feature type="transmembrane region" description="Helical" evidence="1">
    <location>
        <begin position="455"/>
        <end position="482"/>
    </location>
</feature>
<dbReference type="Gene3D" id="3.30.2090.10">
    <property type="entry name" value="Multidrug efflux transporter AcrB TolC docking domain, DN and DC subdomains"/>
    <property type="match status" value="2"/>
</dbReference>
<keyword evidence="1" id="KW-0472">Membrane</keyword>
<reference evidence="2 3" key="1">
    <citation type="submission" date="2019-08" db="EMBL/GenBank/DDBJ databases">
        <title>Complete genome sequence of Terriglobus albidus strain ORNL.</title>
        <authorList>
            <person name="Podar M."/>
        </authorList>
    </citation>
    <scope>NUCLEOTIDE SEQUENCE [LARGE SCALE GENOMIC DNA]</scope>
    <source>
        <strain evidence="2 3">ORNL</strain>
    </source>
</reference>
<dbReference type="Gene3D" id="3.30.70.1440">
    <property type="entry name" value="Multidrug efflux transporter AcrB pore domain"/>
    <property type="match status" value="1"/>
</dbReference>
<dbReference type="Gene3D" id="3.30.70.1320">
    <property type="entry name" value="Multidrug efflux transporter AcrB pore domain like"/>
    <property type="match status" value="1"/>
</dbReference>
<dbReference type="InterPro" id="IPR001036">
    <property type="entry name" value="Acrflvin-R"/>
</dbReference>
<gene>
    <name evidence="2" type="ORF">FTW19_12305</name>
</gene>
<feature type="transmembrane region" description="Helical" evidence="1">
    <location>
        <begin position="357"/>
        <end position="378"/>
    </location>
</feature>
<feature type="transmembrane region" description="Helical" evidence="1">
    <location>
        <begin position="945"/>
        <end position="970"/>
    </location>
</feature>
<keyword evidence="3" id="KW-1185">Reference proteome</keyword>
<keyword evidence="1" id="KW-0812">Transmembrane</keyword>
<dbReference type="Gene3D" id="3.30.70.1430">
    <property type="entry name" value="Multidrug efflux transporter AcrB pore domain"/>
    <property type="match status" value="2"/>
</dbReference>
<feature type="transmembrane region" description="Helical" evidence="1">
    <location>
        <begin position="331"/>
        <end position="350"/>
    </location>
</feature>
<dbReference type="SUPFAM" id="SSF82866">
    <property type="entry name" value="Multidrug efflux transporter AcrB transmembrane domain"/>
    <property type="match status" value="2"/>
</dbReference>
<proteinExistence type="predicted"/>
<evidence type="ECO:0000313" key="2">
    <source>
        <dbReference type="EMBL" id="QEE28712.1"/>
    </source>
</evidence>
<dbReference type="EMBL" id="CP042806">
    <property type="protein sequence ID" value="QEE28712.1"/>
    <property type="molecule type" value="Genomic_DNA"/>
</dbReference>
<evidence type="ECO:0000256" key="1">
    <source>
        <dbReference type="SAM" id="Phobius"/>
    </source>
</evidence>
<evidence type="ECO:0000313" key="3">
    <source>
        <dbReference type="Proteomes" id="UP000321820"/>
    </source>
</evidence>
<feature type="transmembrane region" description="Helical" evidence="1">
    <location>
        <begin position="1022"/>
        <end position="1048"/>
    </location>
</feature>
<dbReference type="AlphaFoldDB" id="A0A5B9E8Y7"/>
<dbReference type="PRINTS" id="PR00702">
    <property type="entry name" value="ACRIFLAVINRP"/>
</dbReference>
<dbReference type="PANTHER" id="PTHR32063">
    <property type="match status" value="1"/>
</dbReference>
<accession>A0A5B9E8Y7</accession>
<feature type="transmembrane region" description="Helical" evidence="1">
    <location>
        <begin position="890"/>
        <end position="912"/>
    </location>
</feature>
<dbReference type="KEGG" id="talb:FTW19_12305"/>
<feature type="transmembrane region" description="Helical" evidence="1">
    <location>
        <begin position="919"/>
        <end position="939"/>
    </location>
</feature>
<organism evidence="2 3">
    <name type="scientific">Terriglobus albidus</name>
    <dbReference type="NCBI Taxonomy" id="1592106"/>
    <lineage>
        <taxon>Bacteria</taxon>
        <taxon>Pseudomonadati</taxon>
        <taxon>Acidobacteriota</taxon>
        <taxon>Terriglobia</taxon>
        <taxon>Terriglobales</taxon>
        <taxon>Acidobacteriaceae</taxon>
        <taxon>Terriglobus</taxon>
    </lineage>
</organism>
<dbReference type="SUPFAM" id="SSF82714">
    <property type="entry name" value="Multidrug efflux transporter AcrB TolC docking domain, DN and DC subdomains"/>
    <property type="match status" value="2"/>
</dbReference>